<reference evidence="1" key="2">
    <citation type="submission" date="2015-06" db="UniProtKB">
        <authorList>
            <consortium name="EnsemblPlants"/>
        </authorList>
    </citation>
    <scope>IDENTIFICATION</scope>
</reference>
<sequence length="104" mass="11696">MIANGDRIPIEGVGKLKLFDKDLDAFYMPQFASNLVFVRKATIDLGCQVVFRPDDVEFQDLKTGRVIGRGDSKNNLYQLQLAKISKPFDSMCLSSTYEKIDSIS</sequence>
<dbReference type="HOGENOM" id="CLU_123144_0_0_1"/>
<name>A0A0D2ZYQ4_BRAOL</name>
<organism evidence="1 2">
    <name type="scientific">Brassica oleracea var. oleracea</name>
    <dbReference type="NCBI Taxonomy" id="109376"/>
    <lineage>
        <taxon>Eukaryota</taxon>
        <taxon>Viridiplantae</taxon>
        <taxon>Streptophyta</taxon>
        <taxon>Embryophyta</taxon>
        <taxon>Tracheophyta</taxon>
        <taxon>Spermatophyta</taxon>
        <taxon>Magnoliopsida</taxon>
        <taxon>eudicotyledons</taxon>
        <taxon>Gunneridae</taxon>
        <taxon>Pentapetalae</taxon>
        <taxon>rosids</taxon>
        <taxon>malvids</taxon>
        <taxon>Brassicales</taxon>
        <taxon>Brassicaceae</taxon>
        <taxon>Brassiceae</taxon>
        <taxon>Brassica</taxon>
    </lineage>
</organism>
<evidence type="ECO:0000313" key="1">
    <source>
        <dbReference type="EnsemblPlants" id="Bo09725s010.1"/>
    </source>
</evidence>
<protein>
    <submittedName>
        <fullName evidence="1">Uncharacterized protein</fullName>
    </submittedName>
</protein>
<dbReference type="eggNOG" id="KOG0017">
    <property type="taxonomic scope" value="Eukaryota"/>
</dbReference>
<dbReference type="OMA" id="SMCLSST"/>
<dbReference type="Proteomes" id="UP000032141">
    <property type="component" value="Unassembled WGS sequence"/>
</dbReference>
<accession>A0A0D2ZYQ4</accession>
<dbReference type="EnsemblPlants" id="Bo09725s010.1">
    <property type="protein sequence ID" value="Bo09725s010.1"/>
    <property type="gene ID" value="Bo09725s010"/>
</dbReference>
<dbReference type="Gramene" id="Bo09725s010.1">
    <property type="protein sequence ID" value="Bo09725s010.1"/>
    <property type="gene ID" value="Bo09725s010"/>
</dbReference>
<keyword evidence="2" id="KW-1185">Reference proteome</keyword>
<evidence type="ECO:0000313" key="2">
    <source>
        <dbReference type="Proteomes" id="UP000032141"/>
    </source>
</evidence>
<proteinExistence type="predicted"/>
<reference evidence="1" key="1">
    <citation type="journal article" date="2014" name="Genome Biol.">
        <title>Transcriptome and methylome profiling reveals relics of genome dominance in the mesopolyploid Brassica oleracea.</title>
        <authorList>
            <person name="Parkin I.A."/>
            <person name="Koh C."/>
            <person name="Tang H."/>
            <person name="Robinson S.J."/>
            <person name="Kagale S."/>
            <person name="Clarke W.E."/>
            <person name="Town C.D."/>
            <person name="Nixon J."/>
            <person name="Krishnakumar V."/>
            <person name="Bidwell S.L."/>
            <person name="Denoeud F."/>
            <person name="Belcram H."/>
            <person name="Links M.G."/>
            <person name="Just J."/>
            <person name="Clarke C."/>
            <person name="Bender T."/>
            <person name="Huebert T."/>
            <person name="Mason A.S."/>
            <person name="Pires J.C."/>
            <person name="Barker G."/>
            <person name="Moore J."/>
            <person name="Walley P.G."/>
            <person name="Manoli S."/>
            <person name="Batley J."/>
            <person name="Edwards D."/>
            <person name="Nelson M.N."/>
            <person name="Wang X."/>
            <person name="Paterson A.H."/>
            <person name="King G."/>
            <person name="Bancroft I."/>
            <person name="Chalhoub B."/>
            <person name="Sharpe A.G."/>
        </authorList>
    </citation>
    <scope>NUCLEOTIDE SEQUENCE [LARGE SCALE GENOMIC DNA]</scope>
    <source>
        <strain evidence="1">cv. TO1000</strain>
    </source>
</reference>
<dbReference type="AlphaFoldDB" id="A0A0D2ZYQ4"/>